<evidence type="ECO:0000256" key="2">
    <source>
        <dbReference type="ARBA" id="ARBA00001946"/>
    </source>
</evidence>
<dbReference type="InterPro" id="IPR000222">
    <property type="entry name" value="PP2C_BS"/>
</dbReference>
<accession>A0A1S3X3L2</accession>
<evidence type="ECO:0000256" key="3">
    <source>
        <dbReference type="ARBA" id="ARBA00013081"/>
    </source>
</evidence>
<keyword evidence="4" id="KW-0479">Metal-binding</keyword>
<dbReference type="SUPFAM" id="SSF81606">
    <property type="entry name" value="PP2C-like"/>
    <property type="match status" value="1"/>
</dbReference>
<gene>
    <name evidence="13" type="primary">LOC107760906</name>
</gene>
<dbReference type="GO" id="GO:0004722">
    <property type="term" value="F:protein serine/threonine phosphatase activity"/>
    <property type="evidence" value="ECO:0007669"/>
    <property type="project" value="UniProtKB-EC"/>
</dbReference>
<comment type="cofactor">
    <cofactor evidence="1">
        <name>Mn(2+)</name>
        <dbReference type="ChEBI" id="CHEBI:29035"/>
    </cofactor>
</comment>
<protein>
    <recommendedName>
        <fullName evidence="3">protein-serine/threonine phosphatase</fullName>
        <ecNumber evidence="3">3.1.3.16</ecNumber>
    </recommendedName>
</protein>
<dbReference type="SMART" id="SM00332">
    <property type="entry name" value="PP2Cc"/>
    <property type="match status" value="1"/>
</dbReference>
<comment type="similarity">
    <text evidence="9">Belongs to the PP2C family.</text>
</comment>
<evidence type="ECO:0000313" key="13">
    <source>
        <dbReference type="RefSeq" id="XP_016434514.1"/>
    </source>
</evidence>
<dbReference type="RefSeq" id="XP_016434514.1">
    <property type="nucleotide sequence ID" value="XM_016579028.1"/>
</dbReference>
<evidence type="ECO:0000259" key="11">
    <source>
        <dbReference type="PROSITE" id="PS51746"/>
    </source>
</evidence>
<evidence type="ECO:0000256" key="9">
    <source>
        <dbReference type="RuleBase" id="RU003465"/>
    </source>
</evidence>
<organism evidence="12 13">
    <name type="scientific">Nicotiana tabacum</name>
    <name type="common">Common tobacco</name>
    <dbReference type="NCBI Taxonomy" id="4097"/>
    <lineage>
        <taxon>Eukaryota</taxon>
        <taxon>Viridiplantae</taxon>
        <taxon>Streptophyta</taxon>
        <taxon>Embryophyta</taxon>
        <taxon>Tracheophyta</taxon>
        <taxon>Spermatophyta</taxon>
        <taxon>Magnoliopsida</taxon>
        <taxon>eudicotyledons</taxon>
        <taxon>Gunneridae</taxon>
        <taxon>Pentapetalae</taxon>
        <taxon>asterids</taxon>
        <taxon>lamiids</taxon>
        <taxon>Solanales</taxon>
        <taxon>Solanaceae</taxon>
        <taxon>Nicotianoideae</taxon>
        <taxon>Nicotianeae</taxon>
        <taxon>Nicotiana</taxon>
    </lineage>
</organism>
<dbReference type="OrthoDB" id="10264738at2759"/>
<dbReference type="RefSeq" id="XP_016434514.1">
    <property type="nucleotide sequence ID" value="XM_016579028.2"/>
</dbReference>
<keyword evidence="12" id="KW-1185">Reference proteome</keyword>
<dbReference type="AlphaFoldDB" id="A0A1S3X3L2"/>
<dbReference type="PROSITE" id="PS51746">
    <property type="entry name" value="PPM_2"/>
    <property type="match status" value="1"/>
</dbReference>
<evidence type="ECO:0000256" key="8">
    <source>
        <dbReference type="ARBA" id="ARBA00023211"/>
    </source>
</evidence>
<evidence type="ECO:0000313" key="12">
    <source>
        <dbReference type="Proteomes" id="UP000790787"/>
    </source>
</evidence>
<keyword evidence="8" id="KW-0464">Manganese</keyword>
<comment type="cofactor">
    <cofactor evidence="2">
        <name>Mg(2+)</name>
        <dbReference type="ChEBI" id="CHEBI:18420"/>
    </cofactor>
</comment>
<sequence length="361" mass="40396">MQKRISTSTVMNDKATTDENQNMNADSFCSLKRKRPPKIEIPSLLCEIRVNSEPCFKNDCFSGHGVGLFCRKGKKTIMEDTYKIISTSNGKRGFFGVYDGHGGRKAAEFVAENLHSYVFEMLDNGSSATREKAIEAAYLKTDQRFLKQGGYVELHRGGWRVHGVLSVSRSIGDAHLKDWVPAEPDTKTLILAPDMEYLVLASDGLWDEVGNQEAVDIIMQYCPREKSMQLPVSTLNEKGKEFYCLSKSPSKLGRVPIIKSNRRKSHSPCCKKTVNSWMASEDEFGNENESPPKKARRVSTMNQTKMKMKIHSPNQENSGLNKNQPSNALVAACRELVNLAVSRGSSDDITVMIIDLSHFKC</sequence>
<evidence type="ECO:0000256" key="10">
    <source>
        <dbReference type="SAM" id="MobiDB-lite"/>
    </source>
</evidence>
<dbReference type="InterPro" id="IPR015655">
    <property type="entry name" value="PP2C"/>
</dbReference>
<evidence type="ECO:0000256" key="6">
    <source>
        <dbReference type="ARBA" id="ARBA00022842"/>
    </source>
</evidence>
<keyword evidence="5 9" id="KW-0378">Hydrolase</keyword>
<evidence type="ECO:0000256" key="5">
    <source>
        <dbReference type="ARBA" id="ARBA00022801"/>
    </source>
</evidence>
<feature type="region of interest" description="Disordered" evidence="10">
    <location>
        <begin position="281"/>
        <end position="302"/>
    </location>
</feature>
<dbReference type="InterPro" id="IPR036457">
    <property type="entry name" value="PPM-type-like_dom_sf"/>
</dbReference>
<dbReference type="EC" id="3.1.3.16" evidence="3"/>
<dbReference type="Proteomes" id="UP000790787">
    <property type="component" value="Chromosome 12"/>
</dbReference>
<reference evidence="13" key="2">
    <citation type="submission" date="2025-08" db="UniProtKB">
        <authorList>
            <consortium name="RefSeq"/>
        </authorList>
    </citation>
    <scope>IDENTIFICATION</scope>
    <source>
        <tissue evidence="13">Leaf</tissue>
    </source>
</reference>
<feature type="domain" description="PPM-type phosphatase" evidence="11">
    <location>
        <begin position="65"/>
        <end position="356"/>
    </location>
</feature>
<dbReference type="Pfam" id="PF00481">
    <property type="entry name" value="PP2C"/>
    <property type="match status" value="1"/>
</dbReference>
<dbReference type="InterPro" id="IPR001932">
    <property type="entry name" value="PPM-type_phosphatase-like_dom"/>
</dbReference>
<keyword evidence="7 9" id="KW-0904">Protein phosphatase</keyword>
<dbReference type="PANTHER" id="PTHR47992">
    <property type="entry name" value="PROTEIN PHOSPHATASE"/>
    <property type="match status" value="1"/>
</dbReference>
<dbReference type="PROSITE" id="PS01032">
    <property type="entry name" value="PPM_1"/>
    <property type="match status" value="1"/>
</dbReference>
<evidence type="ECO:0000256" key="7">
    <source>
        <dbReference type="ARBA" id="ARBA00022912"/>
    </source>
</evidence>
<dbReference type="GeneID" id="107760906"/>
<dbReference type="GO" id="GO:0046872">
    <property type="term" value="F:metal ion binding"/>
    <property type="evidence" value="ECO:0007669"/>
    <property type="project" value="UniProtKB-KW"/>
</dbReference>
<keyword evidence="6" id="KW-0460">Magnesium</keyword>
<proteinExistence type="inferred from homology"/>
<dbReference type="Gene3D" id="3.60.40.10">
    <property type="entry name" value="PPM-type phosphatase domain"/>
    <property type="match status" value="3"/>
</dbReference>
<reference evidence="12" key="1">
    <citation type="journal article" date="2014" name="Nat. Commun.">
        <title>The tobacco genome sequence and its comparison with those of tomato and potato.</title>
        <authorList>
            <person name="Sierro N."/>
            <person name="Battey J.N."/>
            <person name="Ouadi S."/>
            <person name="Bakaher N."/>
            <person name="Bovet L."/>
            <person name="Willig A."/>
            <person name="Goepfert S."/>
            <person name="Peitsch M.C."/>
            <person name="Ivanov N.V."/>
        </authorList>
    </citation>
    <scope>NUCLEOTIDE SEQUENCE [LARGE SCALE GENOMIC DNA]</scope>
</reference>
<dbReference type="CDD" id="cd00143">
    <property type="entry name" value="PP2Cc"/>
    <property type="match status" value="1"/>
</dbReference>
<name>A0A1S3X3L2_TOBAC</name>
<evidence type="ECO:0000256" key="4">
    <source>
        <dbReference type="ARBA" id="ARBA00022723"/>
    </source>
</evidence>
<evidence type="ECO:0000256" key="1">
    <source>
        <dbReference type="ARBA" id="ARBA00001936"/>
    </source>
</evidence>